<evidence type="ECO:0000313" key="1">
    <source>
        <dbReference type="EMBL" id="KAJ4953848.1"/>
    </source>
</evidence>
<proteinExistence type="predicted"/>
<evidence type="ECO:0000313" key="2">
    <source>
        <dbReference type="Proteomes" id="UP001141806"/>
    </source>
</evidence>
<sequence>MKSSTFSPAIWYILDNQSSKSVRVLPEMPQSGIDRWWLVEAPVELYTFAEGTVQTLQSVVWYTISPINSVSASISQSLRKAGKTLFYDVLADMSFIFVPPHSLKNLRTCYLQLNRSAFHTLEEAGCD</sequence>
<comment type="caution">
    <text evidence="1">The sequence shown here is derived from an EMBL/GenBank/DDBJ whole genome shotgun (WGS) entry which is preliminary data.</text>
</comment>
<dbReference type="Proteomes" id="UP001141806">
    <property type="component" value="Unassembled WGS sequence"/>
</dbReference>
<protein>
    <submittedName>
        <fullName evidence="1">Uncharacterized protein</fullName>
    </submittedName>
</protein>
<organism evidence="1 2">
    <name type="scientific">Protea cynaroides</name>
    <dbReference type="NCBI Taxonomy" id="273540"/>
    <lineage>
        <taxon>Eukaryota</taxon>
        <taxon>Viridiplantae</taxon>
        <taxon>Streptophyta</taxon>
        <taxon>Embryophyta</taxon>
        <taxon>Tracheophyta</taxon>
        <taxon>Spermatophyta</taxon>
        <taxon>Magnoliopsida</taxon>
        <taxon>Proteales</taxon>
        <taxon>Proteaceae</taxon>
        <taxon>Protea</taxon>
    </lineage>
</organism>
<accession>A0A9Q0GU75</accession>
<keyword evidence="2" id="KW-1185">Reference proteome</keyword>
<reference evidence="1" key="1">
    <citation type="journal article" date="2023" name="Plant J.">
        <title>The genome of the king protea, Protea cynaroides.</title>
        <authorList>
            <person name="Chang J."/>
            <person name="Duong T.A."/>
            <person name="Schoeman C."/>
            <person name="Ma X."/>
            <person name="Roodt D."/>
            <person name="Barker N."/>
            <person name="Li Z."/>
            <person name="Van de Peer Y."/>
            <person name="Mizrachi E."/>
        </authorList>
    </citation>
    <scope>NUCLEOTIDE SEQUENCE</scope>
    <source>
        <tissue evidence="1">Young leaves</tissue>
    </source>
</reference>
<gene>
    <name evidence="1" type="ORF">NE237_030680</name>
</gene>
<dbReference type="AlphaFoldDB" id="A0A9Q0GU75"/>
<name>A0A9Q0GU75_9MAGN</name>
<dbReference type="EMBL" id="JAMYWD010000012">
    <property type="protein sequence ID" value="KAJ4953848.1"/>
    <property type="molecule type" value="Genomic_DNA"/>
</dbReference>